<evidence type="ECO:0000256" key="6">
    <source>
        <dbReference type="ARBA" id="ARBA00022989"/>
    </source>
</evidence>
<dbReference type="PANTHER" id="PTHR11616">
    <property type="entry name" value="SODIUM/CHLORIDE DEPENDENT TRANSPORTER"/>
    <property type="match status" value="1"/>
</dbReference>
<dbReference type="PRINTS" id="PR00176">
    <property type="entry name" value="NANEUSMPORT"/>
</dbReference>
<feature type="binding site" evidence="8">
    <location>
        <position position="408"/>
    </location>
    <ligand>
        <name>Na(+)</name>
        <dbReference type="ChEBI" id="CHEBI:29101"/>
        <label>1</label>
    </ligand>
</feature>
<accession>A0AAW1VET5</accession>
<dbReference type="SUPFAM" id="SSF161070">
    <property type="entry name" value="SNF-like"/>
    <property type="match status" value="1"/>
</dbReference>
<keyword evidence="8" id="KW-0915">Sodium</keyword>
<keyword evidence="11" id="KW-1185">Reference proteome</keyword>
<feature type="transmembrane region" description="Helical" evidence="9">
    <location>
        <begin position="104"/>
        <end position="128"/>
    </location>
</feature>
<dbReference type="AlphaFoldDB" id="A0AAW1VET5"/>
<feature type="binding site" evidence="8">
    <location>
        <position position="90"/>
    </location>
    <ligand>
        <name>Na(+)</name>
        <dbReference type="ChEBI" id="CHEBI:29101"/>
        <label>1</label>
    </ligand>
</feature>
<evidence type="ECO:0000313" key="11">
    <source>
        <dbReference type="Proteomes" id="UP001431783"/>
    </source>
</evidence>
<feature type="transmembrane region" description="Helical" evidence="9">
    <location>
        <begin position="149"/>
        <end position="177"/>
    </location>
</feature>
<keyword evidence="8" id="KW-0479">Metal-binding</keyword>
<reference evidence="10 11" key="1">
    <citation type="submission" date="2023-03" db="EMBL/GenBank/DDBJ databases">
        <title>Genome insight into feeding habits of ladybird beetles.</title>
        <authorList>
            <person name="Li H.-S."/>
            <person name="Huang Y.-H."/>
            <person name="Pang H."/>
        </authorList>
    </citation>
    <scope>NUCLEOTIDE SEQUENCE [LARGE SCALE GENOMIC DNA]</scope>
    <source>
        <strain evidence="10">SYSU_2023b</strain>
        <tissue evidence="10">Whole body</tissue>
    </source>
</reference>
<gene>
    <name evidence="10" type="ORF">WA026_014676</name>
</gene>
<dbReference type="PROSITE" id="PS50267">
    <property type="entry name" value="NA_NEUROTRAN_SYMP_3"/>
    <property type="match status" value="1"/>
</dbReference>
<keyword evidence="5" id="KW-0769">Symport</keyword>
<dbReference type="GO" id="GO:0005886">
    <property type="term" value="C:plasma membrane"/>
    <property type="evidence" value="ECO:0007669"/>
    <property type="project" value="TreeGrafter"/>
</dbReference>
<keyword evidence="7 9" id="KW-0472">Membrane</keyword>
<evidence type="ECO:0000256" key="9">
    <source>
        <dbReference type="SAM" id="Phobius"/>
    </source>
</evidence>
<feature type="transmembrane region" description="Helical" evidence="9">
    <location>
        <begin position="298"/>
        <end position="319"/>
    </location>
</feature>
<feature type="transmembrane region" description="Helical" evidence="9">
    <location>
        <begin position="429"/>
        <end position="450"/>
    </location>
</feature>
<dbReference type="PANTHER" id="PTHR11616:SF240">
    <property type="entry name" value="BLOATED TUBULES, ISOFORM B-RELATED"/>
    <property type="match status" value="1"/>
</dbReference>
<dbReference type="EMBL" id="JARQZJ010000128">
    <property type="protein sequence ID" value="KAK9891442.1"/>
    <property type="molecule type" value="Genomic_DNA"/>
</dbReference>
<evidence type="ECO:0000256" key="1">
    <source>
        <dbReference type="ARBA" id="ARBA00004141"/>
    </source>
</evidence>
<dbReference type="Proteomes" id="UP001431783">
    <property type="component" value="Unassembled WGS sequence"/>
</dbReference>
<feature type="transmembrane region" description="Helical" evidence="9">
    <location>
        <begin position="395"/>
        <end position="417"/>
    </location>
</feature>
<feature type="transmembrane region" description="Helical" evidence="9">
    <location>
        <begin position="331"/>
        <end position="355"/>
    </location>
</feature>
<dbReference type="CDD" id="cd06857">
    <property type="entry name" value="SLC5-6-like_sbd"/>
    <property type="match status" value="1"/>
</dbReference>
<evidence type="ECO:0000256" key="4">
    <source>
        <dbReference type="ARBA" id="ARBA00022692"/>
    </source>
</evidence>
<evidence type="ECO:0000256" key="8">
    <source>
        <dbReference type="PIRSR" id="PIRSR600175-1"/>
    </source>
</evidence>
<comment type="similarity">
    <text evidence="2">Belongs to the sodium:neurotransmitter symporter (SNF) (TC 2.A.22) family.</text>
</comment>
<feature type="binding site" evidence="8">
    <location>
        <position position="309"/>
    </location>
    <ligand>
        <name>Na(+)</name>
        <dbReference type="ChEBI" id="CHEBI:29101"/>
        <label>1</label>
    </ligand>
</feature>
<organism evidence="10 11">
    <name type="scientific">Henosepilachna vigintioctopunctata</name>
    <dbReference type="NCBI Taxonomy" id="420089"/>
    <lineage>
        <taxon>Eukaryota</taxon>
        <taxon>Metazoa</taxon>
        <taxon>Ecdysozoa</taxon>
        <taxon>Arthropoda</taxon>
        <taxon>Hexapoda</taxon>
        <taxon>Insecta</taxon>
        <taxon>Pterygota</taxon>
        <taxon>Neoptera</taxon>
        <taxon>Endopterygota</taxon>
        <taxon>Coleoptera</taxon>
        <taxon>Polyphaga</taxon>
        <taxon>Cucujiformia</taxon>
        <taxon>Coccinelloidea</taxon>
        <taxon>Coccinellidae</taxon>
        <taxon>Epilachninae</taxon>
        <taxon>Epilachnini</taxon>
        <taxon>Henosepilachna</taxon>
    </lineage>
</organism>
<evidence type="ECO:0000256" key="5">
    <source>
        <dbReference type="ARBA" id="ARBA00022847"/>
    </source>
</evidence>
<proteinExistence type="inferred from homology"/>
<keyword evidence="3" id="KW-0813">Transport</keyword>
<feature type="transmembrane region" description="Helical" evidence="9">
    <location>
        <begin position="70"/>
        <end position="92"/>
    </location>
</feature>
<feature type="transmembrane region" description="Helical" evidence="9">
    <location>
        <begin position="253"/>
        <end position="273"/>
    </location>
</feature>
<feature type="transmembrane region" description="Helical" evidence="9">
    <location>
        <begin position="222"/>
        <end position="241"/>
    </location>
</feature>
<dbReference type="GO" id="GO:0015375">
    <property type="term" value="F:glycine:sodium symporter activity"/>
    <property type="evidence" value="ECO:0007669"/>
    <property type="project" value="TreeGrafter"/>
</dbReference>
<keyword evidence="6 9" id="KW-1133">Transmembrane helix</keyword>
<dbReference type="Pfam" id="PF00209">
    <property type="entry name" value="SNF"/>
    <property type="match status" value="1"/>
</dbReference>
<comment type="caution">
    <text evidence="10">The sequence shown here is derived from an EMBL/GenBank/DDBJ whole genome shotgun (WGS) entry which is preliminary data.</text>
</comment>
<feature type="binding site" evidence="8">
    <location>
        <position position="341"/>
    </location>
    <ligand>
        <name>Na(+)</name>
        <dbReference type="ChEBI" id="CHEBI:29101"/>
        <label>1</label>
    </ligand>
</feature>
<feature type="transmembrane region" description="Helical" evidence="9">
    <location>
        <begin position="541"/>
        <end position="560"/>
    </location>
</feature>
<evidence type="ECO:0000256" key="7">
    <source>
        <dbReference type="ARBA" id="ARBA00023136"/>
    </source>
</evidence>
<evidence type="ECO:0000256" key="3">
    <source>
        <dbReference type="ARBA" id="ARBA00022448"/>
    </source>
</evidence>
<protein>
    <submittedName>
        <fullName evidence="10">Uncharacterized protein</fullName>
    </submittedName>
</protein>
<dbReference type="GO" id="GO:0046872">
    <property type="term" value="F:metal ion binding"/>
    <property type="evidence" value="ECO:0007669"/>
    <property type="project" value="UniProtKB-KW"/>
</dbReference>
<sequence>MFVDYKNNYPTLSYYPSSKSIYQTEGLLYQQPVKGVRNTKQEFSWGATIKRLLLKARCQRLERLFSSCQTWLTCLQTVICTISLSAGLGNLYRLPQTTLLNGGVPFIIAYLILTVLIGLPLLFLELGIGQLAEEGFIKSWRVVPFFKGVGYVKLFAGCLLCIYYPLLMGLSLFYIIWMAKGNLPFSECAVVKITLEGYSARSKDRQECLRETFLESAFKNPYWYGIFTSLLLVIWSLVIVLSIRRTKSFMRSLMFFLFPTLICFIALIVRAAIAENQVDGFNKLVTDINWNDLYTAQIWYYAAVQVFFSTNLGFGAFMTNASVMYDKVNPLWTAFGYLTSNLFFGIGSIIISYIISGNFQVGQKRETDITEVHLLTLIYDMAVSSTDPYAKTWAIVAYSLVFFVGLISMATVMYSLLKVITEQDKKRLKWWKTCLVMCFLGYIGGCASLLKDNFQVVRLLDGYIVGNLIFIAVIVEVFALITFYGIEKIQCDFEFMLGQVLSKFWLVLWWVIPLLLTAIFCWGLAVLPFGNDPEWLSGTGWGVVLVATIFIFAMGLYTITKQDAYSFVDKFKGSFKPSKEWGPKDPMLRYAWVQWCTKIKQGERDFTLKRRGTRDYTRSIKRDTKKKIAAQANDITPPNGNIGDNREHKNGHANKFNSNVQPFMMNENEMAYKKTSVSDYSNGGATYKSNTITIDNTSTNPVEYRTTLNPLSRKNLVLDTETGEAFRKGPYVINEGTVGHVCHRKYSYTEDATEL</sequence>
<dbReference type="InterPro" id="IPR037272">
    <property type="entry name" value="SNS_sf"/>
</dbReference>
<evidence type="ECO:0000313" key="10">
    <source>
        <dbReference type="EMBL" id="KAK9891442.1"/>
    </source>
</evidence>
<keyword evidence="4 9" id="KW-0812">Transmembrane</keyword>
<evidence type="ECO:0000256" key="2">
    <source>
        <dbReference type="ARBA" id="ARBA00006459"/>
    </source>
</evidence>
<feature type="transmembrane region" description="Helical" evidence="9">
    <location>
        <begin position="507"/>
        <end position="529"/>
    </location>
</feature>
<feature type="transmembrane region" description="Helical" evidence="9">
    <location>
        <begin position="462"/>
        <end position="486"/>
    </location>
</feature>
<dbReference type="InterPro" id="IPR000175">
    <property type="entry name" value="Na/ntran_symport"/>
</dbReference>
<name>A0AAW1VET5_9CUCU</name>
<comment type="subcellular location">
    <subcellularLocation>
        <location evidence="1">Membrane</location>
        <topology evidence="1">Multi-pass membrane protein</topology>
    </subcellularLocation>
</comment>